<protein>
    <submittedName>
        <fullName evidence="2">Uncharacterized protein</fullName>
    </submittedName>
</protein>
<proteinExistence type="predicted"/>
<evidence type="ECO:0000256" key="1">
    <source>
        <dbReference type="SAM" id="MobiDB-lite"/>
    </source>
</evidence>
<reference evidence="2" key="1">
    <citation type="submission" date="2022-08" db="UniProtKB">
        <authorList>
            <consortium name="EnsemblMetazoa"/>
        </authorList>
    </citation>
    <scope>IDENTIFICATION</scope>
    <source>
        <strain evidence="2">05x7-T-G4-1.051#20</strain>
    </source>
</reference>
<dbReference type="Proteomes" id="UP000005408">
    <property type="component" value="Unassembled WGS sequence"/>
</dbReference>
<sequence>MSSVYDFEDDVLQSRETVNSGLESKALRRYELVKERMGFVWWSLRRKEDRVYLILDGVDLDMKTKEFGIDNMLGHIFVGSYMENKVTMAVSDFCASANEFSRDIGHPKSTSDFCQRVKEKTTEDMEDDNYDKTSSKENENNMVSPNVYAEEARQRYIGEFDIPLSAINFASESKAIRQLNAQHLAELYTSFHSNLNNGMTLNFPPATAVAKTEDPFRRDAEVELIDGNHTHHVMLQLKELYPEREELKTRKVFLYEKLSPGAMSFLGLSRNDETSNSLRTSQFEELTIMRNVLQRKYGGIFSAAFQDDVYQLFNAVCPNDRTEETKRKKRLQHHIRLSTMRQSCWDQMDNIIKKHPGTSIFAFRELSRLEVSQASSLLQRVIDEGLSIAKMKKLLKDCPSPPPETTLFALQRIRGKANKERKRKGTPNAPSSSIPPKVSAIEEADNSRDNKEVEKNELNKHKQLQRDIEEKRKVKNTLERDIEEKRKEKENLNREVLATRNEKNDLEQEIELLKMDIRKIHKEKRSLEEEVEALKSQASRICKAEDSLPLKTLTCRQPEKSMPFSTPSTLSEGSKLHPAFVTAYTPEEKVVTAAVVEYTNRRVYMGALEEEKLTYCKTPLGKIEENFNITKINANSITLNKKDIQKFSKTEKKFLILTFLCPIRDLKLIVDDEKCQLITKKVLEYFRKS</sequence>
<feature type="region of interest" description="Disordered" evidence="1">
    <location>
        <begin position="120"/>
        <end position="140"/>
    </location>
</feature>
<accession>A0A8W8NJB7</accession>
<organism evidence="2 3">
    <name type="scientific">Magallana gigas</name>
    <name type="common">Pacific oyster</name>
    <name type="synonym">Crassostrea gigas</name>
    <dbReference type="NCBI Taxonomy" id="29159"/>
    <lineage>
        <taxon>Eukaryota</taxon>
        <taxon>Metazoa</taxon>
        <taxon>Spiralia</taxon>
        <taxon>Lophotrochozoa</taxon>
        <taxon>Mollusca</taxon>
        <taxon>Bivalvia</taxon>
        <taxon>Autobranchia</taxon>
        <taxon>Pteriomorphia</taxon>
        <taxon>Ostreida</taxon>
        <taxon>Ostreoidea</taxon>
        <taxon>Ostreidae</taxon>
        <taxon>Magallana</taxon>
    </lineage>
</organism>
<dbReference type="AlphaFoldDB" id="A0A8W8NJB7"/>
<dbReference type="EnsemblMetazoa" id="G7299.2">
    <property type="protein sequence ID" value="G7299.2:cds"/>
    <property type="gene ID" value="G7299"/>
</dbReference>
<feature type="compositionally biased region" description="Basic and acidic residues" evidence="1">
    <location>
        <begin position="130"/>
        <end position="139"/>
    </location>
</feature>
<name>A0A8W8NJB7_MAGGI</name>
<feature type="region of interest" description="Disordered" evidence="1">
    <location>
        <begin position="415"/>
        <end position="464"/>
    </location>
</feature>
<keyword evidence="3" id="KW-1185">Reference proteome</keyword>
<evidence type="ECO:0000313" key="2">
    <source>
        <dbReference type="EnsemblMetazoa" id="G7299.2:cds"/>
    </source>
</evidence>
<evidence type="ECO:0000313" key="3">
    <source>
        <dbReference type="Proteomes" id="UP000005408"/>
    </source>
</evidence>
<feature type="compositionally biased region" description="Basic residues" evidence="1">
    <location>
        <begin position="415"/>
        <end position="425"/>
    </location>
</feature>
<feature type="compositionally biased region" description="Basic and acidic residues" evidence="1">
    <location>
        <begin position="445"/>
        <end position="464"/>
    </location>
</feature>